<reference evidence="2" key="1">
    <citation type="submission" date="2020-02" db="EMBL/GenBank/DDBJ databases">
        <authorList>
            <person name="Meier V. D."/>
        </authorList>
    </citation>
    <scope>NUCLEOTIDE SEQUENCE</scope>
    <source>
        <strain evidence="2">AVDCRST_MAG73</strain>
    </source>
</reference>
<gene>
    <name evidence="2" type="ORF">AVDCRST_MAG73-1995</name>
</gene>
<dbReference type="Pfam" id="PF03992">
    <property type="entry name" value="ABM"/>
    <property type="match status" value="1"/>
</dbReference>
<organism evidence="2">
    <name type="scientific">uncultured Thermomicrobiales bacterium</name>
    <dbReference type="NCBI Taxonomy" id="1645740"/>
    <lineage>
        <taxon>Bacteria</taxon>
        <taxon>Pseudomonadati</taxon>
        <taxon>Thermomicrobiota</taxon>
        <taxon>Thermomicrobia</taxon>
        <taxon>Thermomicrobiales</taxon>
        <taxon>environmental samples</taxon>
    </lineage>
</organism>
<dbReference type="InterPro" id="IPR007138">
    <property type="entry name" value="ABM_dom"/>
</dbReference>
<accession>A0A6J4U8C2</accession>
<evidence type="ECO:0000313" key="2">
    <source>
        <dbReference type="EMBL" id="CAA9541629.1"/>
    </source>
</evidence>
<feature type="domain" description="ABM" evidence="1">
    <location>
        <begin position="7"/>
        <end position="74"/>
    </location>
</feature>
<protein>
    <recommendedName>
        <fullName evidence="1">ABM domain-containing protein</fullName>
    </recommendedName>
</protein>
<dbReference type="SUPFAM" id="SSF54909">
    <property type="entry name" value="Dimeric alpha+beta barrel"/>
    <property type="match status" value="1"/>
</dbReference>
<proteinExistence type="predicted"/>
<sequence>MAFVLGRVPIGDLATFLGVFGTRGAGLRGQHGCTGSVIFRERDAENRLVVLLEWASPEAFDAFRNDPAVRDAMRASGTTAPAEFTLLDKIAEFPT</sequence>
<dbReference type="InterPro" id="IPR011008">
    <property type="entry name" value="Dimeric_a/b-barrel"/>
</dbReference>
<dbReference type="Gene3D" id="3.30.70.100">
    <property type="match status" value="1"/>
</dbReference>
<evidence type="ECO:0000259" key="1">
    <source>
        <dbReference type="Pfam" id="PF03992"/>
    </source>
</evidence>
<name>A0A6J4U8C2_9BACT</name>
<dbReference type="AlphaFoldDB" id="A0A6J4U8C2"/>
<dbReference type="EMBL" id="CADCWE010000125">
    <property type="protein sequence ID" value="CAA9541629.1"/>
    <property type="molecule type" value="Genomic_DNA"/>
</dbReference>